<dbReference type="Pfam" id="PF04101">
    <property type="entry name" value="Glyco_tran_28_C"/>
    <property type="match status" value="1"/>
</dbReference>
<keyword evidence="3" id="KW-1185">Reference proteome</keyword>
<dbReference type="Proteomes" id="UP000662185">
    <property type="component" value="Unassembled WGS sequence"/>
</dbReference>
<gene>
    <name evidence="2" type="ORF">H6G06_06100</name>
</gene>
<dbReference type="EMBL" id="JACJQU010000002">
    <property type="protein sequence ID" value="MBD2293067.1"/>
    <property type="molecule type" value="Genomic_DNA"/>
</dbReference>
<name>A0A926WEQ9_9NOST</name>
<dbReference type="InterPro" id="IPR007235">
    <property type="entry name" value="Glyco_trans_28_C"/>
</dbReference>
<dbReference type="Gene3D" id="3.40.50.2000">
    <property type="entry name" value="Glycogen Phosphorylase B"/>
    <property type="match status" value="1"/>
</dbReference>
<evidence type="ECO:0000259" key="1">
    <source>
        <dbReference type="Pfam" id="PF04101"/>
    </source>
</evidence>
<comment type="caution">
    <text evidence="2">The sequence shown here is derived from an EMBL/GenBank/DDBJ whole genome shotgun (WGS) entry which is preliminary data.</text>
</comment>
<dbReference type="GO" id="GO:0016758">
    <property type="term" value="F:hexosyltransferase activity"/>
    <property type="evidence" value="ECO:0007669"/>
    <property type="project" value="InterPro"/>
</dbReference>
<reference evidence="3" key="1">
    <citation type="journal article" date="2020" name="ISME J.">
        <title>Comparative genomics reveals insights into cyanobacterial evolution and habitat adaptation.</title>
        <authorList>
            <person name="Chen M.Y."/>
            <person name="Teng W.K."/>
            <person name="Zhao L."/>
            <person name="Hu C.X."/>
            <person name="Zhou Y.K."/>
            <person name="Han B.P."/>
            <person name="Song L.R."/>
            <person name="Shu W.S."/>
        </authorList>
    </citation>
    <scope>NUCLEOTIDE SEQUENCE [LARGE SCALE GENOMIC DNA]</scope>
    <source>
        <strain evidence="3">FACHB-251</strain>
    </source>
</reference>
<proteinExistence type="predicted"/>
<organism evidence="2 3">
    <name type="scientific">Anabaena sphaerica FACHB-251</name>
    <dbReference type="NCBI Taxonomy" id="2692883"/>
    <lineage>
        <taxon>Bacteria</taxon>
        <taxon>Bacillati</taxon>
        <taxon>Cyanobacteriota</taxon>
        <taxon>Cyanophyceae</taxon>
        <taxon>Nostocales</taxon>
        <taxon>Nostocaceae</taxon>
        <taxon>Anabaena</taxon>
    </lineage>
</organism>
<evidence type="ECO:0000313" key="2">
    <source>
        <dbReference type="EMBL" id="MBD2293067.1"/>
    </source>
</evidence>
<dbReference type="RefSeq" id="WP_190558067.1">
    <property type="nucleotide sequence ID" value="NZ_JACJQU010000002.1"/>
</dbReference>
<evidence type="ECO:0000313" key="3">
    <source>
        <dbReference type="Proteomes" id="UP000662185"/>
    </source>
</evidence>
<keyword evidence="2" id="KW-0808">Transferase</keyword>
<feature type="domain" description="Glycosyl transferase family 28 C-terminal" evidence="1">
    <location>
        <begin position="48"/>
        <end position="134"/>
    </location>
</feature>
<dbReference type="AlphaFoldDB" id="A0A926WEQ9"/>
<sequence length="159" mass="17852">MITITFGTIPYHFDRAVNWISILVEKGVISEPLVVQYGITDTSLLQNYPQISLYSIVSSREMEKLVEKSRLVISHAGQGSTRFLSEKKSSFVLMPRLATYGEHIDDHQLLFAQSVEPLGVKHCLSLESLEEAIVNPPLPLTKPLFNEPKLSDYLSGIYS</sequence>
<protein>
    <submittedName>
        <fullName evidence="2">Glycosyl transferase</fullName>
    </submittedName>
</protein>
<accession>A0A926WEQ9</accession>